<accession>A0A1G4WCP1</accession>
<protein>
    <submittedName>
        <fullName evidence="1">Uncharacterized protein</fullName>
    </submittedName>
</protein>
<dbReference type="Gene3D" id="3.30.559.30">
    <property type="entry name" value="Nonribosomal peptide synthetase, condensation domain"/>
    <property type="match status" value="1"/>
</dbReference>
<evidence type="ECO:0000313" key="2">
    <source>
        <dbReference type="Proteomes" id="UP000199707"/>
    </source>
</evidence>
<gene>
    <name evidence="1" type="ORF">SAMN02799620_02912</name>
</gene>
<dbReference type="AlphaFoldDB" id="A0A1G4WCP1"/>
<evidence type="ECO:0000313" key="1">
    <source>
        <dbReference type="EMBL" id="SCX20477.1"/>
    </source>
</evidence>
<dbReference type="STRING" id="1502745.SAMN02799620_02912"/>
<organism evidence="1 2">
    <name type="scientific">Mycolicibacterium fluoranthenivorans</name>
    <dbReference type="NCBI Taxonomy" id="258505"/>
    <lineage>
        <taxon>Bacteria</taxon>
        <taxon>Bacillati</taxon>
        <taxon>Actinomycetota</taxon>
        <taxon>Actinomycetes</taxon>
        <taxon>Mycobacteriales</taxon>
        <taxon>Mycobacteriaceae</taxon>
        <taxon>Mycolicibacterium</taxon>
    </lineage>
</organism>
<proteinExistence type="predicted"/>
<dbReference type="SUPFAM" id="SSF52777">
    <property type="entry name" value="CoA-dependent acyltransferases"/>
    <property type="match status" value="1"/>
</dbReference>
<dbReference type="RefSeq" id="WP_235632862.1">
    <property type="nucleotide sequence ID" value="NZ_FMUB01000005.1"/>
</dbReference>
<name>A0A1G4WCP1_9MYCO</name>
<reference evidence="2" key="1">
    <citation type="submission" date="2016-10" db="EMBL/GenBank/DDBJ databases">
        <authorList>
            <person name="Varghese N."/>
            <person name="Submissions S."/>
        </authorList>
    </citation>
    <scope>NUCLEOTIDE SEQUENCE [LARGE SCALE GENOMIC DNA]</scope>
    <source>
        <strain evidence="2">UNC267MFSha1.1M11</strain>
    </source>
</reference>
<dbReference type="Proteomes" id="UP000199707">
    <property type="component" value="Unassembled WGS sequence"/>
</dbReference>
<sequence length="227" mass="24258">MVAPLFRNRVETGEFSPSGAGRAPDDVAADLGATVMITDYDVDDAPKPDDLQRMQAPLSEVLSEELEGASRHLRVPAEQILLAALARTVHRTIGSGVVAVDLVRQSTVETTVHAVGLSCASPSEVDATEMLTEVRAAIAGATARHGAHPEAEVAFSYADPAPACEVIPGLGHALKLRAYRSGDVLNLDWWYDTRRFEEYTIVELTEQFPLALIEIASEAVPTAVDAA</sequence>
<dbReference type="EMBL" id="FMUB01000005">
    <property type="protein sequence ID" value="SCX20477.1"/>
    <property type="molecule type" value="Genomic_DNA"/>
</dbReference>